<evidence type="ECO:0008006" key="5">
    <source>
        <dbReference type="Google" id="ProtNLM"/>
    </source>
</evidence>
<dbReference type="AlphaFoldDB" id="A0A8J3GFL9"/>
<keyword evidence="4" id="KW-1185">Reference proteome</keyword>
<feature type="signal peptide" evidence="2">
    <location>
        <begin position="1"/>
        <end position="19"/>
    </location>
</feature>
<organism evidence="3 4">
    <name type="scientific">Cerasicoccus arenae</name>
    <dbReference type="NCBI Taxonomy" id="424488"/>
    <lineage>
        <taxon>Bacteria</taxon>
        <taxon>Pseudomonadati</taxon>
        <taxon>Verrucomicrobiota</taxon>
        <taxon>Opitutia</taxon>
        <taxon>Puniceicoccales</taxon>
        <taxon>Cerasicoccaceae</taxon>
        <taxon>Cerasicoccus</taxon>
    </lineage>
</organism>
<evidence type="ECO:0000313" key="4">
    <source>
        <dbReference type="Proteomes" id="UP000642829"/>
    </source>
</evidence>
<sequence length="443" mass="48299">MNSKWITLAALWIASLAAAYFVGQKAPEDTGLTGSTAPSTSTAQAKTDASEDDESALAGSGADIAAAAEAVAKKSGSAFTALENGNFSREAWMLATLEALNYNPAQLQDALGKVLAMPAGRERNALVYQLLARWGSLDPINALAYASSIQSIEMRNRGTGEVLQGWAMRDPVSAINWLNTNGTEFSARIYGDYLEDIVQGYAQSNPQSAFQFVSGLPDATVSDRRIKEGALREVIDAMVEQNQVNQALDLTLAMEASSSRDNALSRLVNEWAERDPAAALKFVESMAEDSAYGDMQRSLLRSWADDDPAAAAKWLSSLDPETNDQARLATSLVANWTRYDMEAAANWLNTLPQSPDLDRAVGIFSMRAAQDDPAAALTWASSVSDDQSRERLEKMILPMLREQDNEAFEAYLADSDYSDDKKAQYRELQIQEGRRGYGGGRWR</sequence>
<reference evidence="3" key="2">
    <citation type="submission" date="2020-09" db="EMBL/GenBank/DDBJ databases">
        <authorList>
            <person name="Sun Q."/>
            <person name="Kim S."/>
        </authorList>
    </citation>
    <scope>NUCLEOTIDE SEQUENCE</scope>
    <source>
        <strain evidence="3">KCTC 12870</strain>
    </source>
</reference>
<comment type="caution">
    <text evidence="3">The sequence shown here is derived from an EMBL/GenBank/DDBJ whole genome shotgun (WGS) entry which is preliminary data.</text>
</comment>
<gene>
    <name evidence="3" type="ORF">GCM10007047_32520</name>
</gene>
<dbReference type="RefSeq" id="WP_189517229.1">
    <property type="nucleotide sequence ID" value="NZ_BMXG01000029.1"/>
</dbReference>
<feature type="compositionally biased region" description="Polar residues" evidence="1">
    <location>
        <begin position="32"/>
        <end position="47"/>
    </location>
</feature>
<evidence type="ECO:0000313" key="3">
    <source>
        <dbReference type="EMBL" id="GHC12640.1"/>
    </source>
</evidence>
<reference evidence="3" key="1">
    <citation type="journal article" date="2014" name="Int. J. Syst. Evol. Microbiol.">
        <title>Complete genome sequence of Corynebacterium casei LMG S-19264T (=DSM 44701T), isolated from a smear-ripened cheese.</title>
        <authorList>
            <consortium name="US DOE Joint Genome Institute (JGI-PGF)"/>
            <person name="Walter F."/>
            <person name="Albersmeier A."/>
            <person name="Kalinowski J."/>
            <person name="Ruckert C."/>
        </authorList>
    </citation>
    <scope>NUCLEOTIDE SEQUENCE</scope>
    <source>
        <strain evidence="3">KCTC 12870</strain>
    </source>
</reference>
<evidence type="ECO:0000256" key="1">
    <source>
        <dbReference type="SAM" id="MobiDB-lite"/>
    </source>
</evidence>
<proteinExistence type="predicted"/>
<dbReference type="EMBL" id="BMXG01000029">
    <property type="protein sequence ID" value="GHC12640.1"/>
    <property type="molecule type" value="Genomic_DNA"/>
</dbReference>
<feature type="region of interest" description="Disordered" evidence="1">
    <location>
        <begin position="31"/>
        <end position="54"/>
    </location>
</feature>
<feature type="chain" id="PRO_5035257878" description="HEAT repeat domain-containing protein" evidence="2">
    <location>
        <begin position="20"/>
        <end position="443"/>
    </location>
</feature>
<name>A0A8J3GFL9_9BACT</name>
<keyword evidence="2" id="KW-0732">Signal</keyword>
<accession>A0A8J3GFL9</accession>
<protein>
    <recommendedName>
        <fullName evidence="5">HEAT repeat domain-containing protein</fullName>
    </recommendedName>
</protein>
<evidence type="ECO:0000256" key="2">
    <source>
        <dbReference type="SAM" id="SignalP"/>
    </source>
</evidence>
<dbReference type="Proteomes" id="UP000642829">
    <property type="component" value="Unassembled WGS sequence"/>
</dbReference>